<keyword evidence="5" id="KW-1185">Reference proteome</keyword>
<dbReference type="PROSITE" id="PS50011">
    <property type="entry name" value="PROTEIN_KINASE_DOM"/>
    <property type="match status" value="1"/>
</dbReference>
<dbReference type="GO" id="GO:0005737">
    <property type="term" value="C:cytoplasm"/>
    <property type="evidence" value="ECO:0007669"/>
    <property type="project" value="TreeGrafter"/>
</dbReference>
<dbReference type="PROSITE" id="PS00107">
    <property type="entry name" value="PROTEIN_KINASE_ATP"/>
    <property type="match status" value="1"/>
</dbReference>
<keyword evidence="1" id="KW-0547">Nucleotide-binding</keyword>
<dbReference type="InterPro" id="IPR008266">
    <property type="entry name" value="Tyr_kinase_AS"/>
</dbReference>
<feature type="region of interest" description="Disordered" evidence="2">
    <location>
        <begin position="585"/>
        <end position="610"/>
    </location>
</feature>
<dbReference type="Proteomes" id="UP001150924">
    <property type="component" value="Unassembled WGS sequence"/>
</dbReference>
<dbReference type="InterPro" id="IPR017441">
    <property type="entry name" value="Protein_kinase_ATP_BS"/>
</dbReference>
<dbReference type="SMART" id="SM00220">
    <property type="entry name" value="S_TKc"/>
    <property type="match status" value="1"/>
</dbReference>
<sequence>MNQPALSPVVTLQRSRLTLPSQVAYDLVRVPPGSGAGHRPSLLGSGRFAKVFAAQQTIVGRESRSVAIKVLHDHADRRAELLFSQEVALNREFASGPLQGVAPILDVIHLGPLVMCGCGTLYHPRCPRGCNLPLQRFDPPTREFPALRCSKCEYELSAEFVHQRGHELHGPRAKPCCTNDDDTFAGVGTIVNFVLREAMVMESLDMSLGDYAAYREKQHGIPLGAGERALHYFGMLPPRSRQRMIEQKVRLLEKIHLMVQIAEAVAWLHGEKKVVHKDLAPDNIMIRHAPGDLRGAAFADEPLTRQLDQAANLCTEICVIDFGLSDKETLTRSWYEDADTSMATTKLPYLSPEARHRRQAIGCQLDFDAPQSRFRVPDSLEQSAASIYEHDLIADPHDYLHERDIVIQKIDGQPGHRHAYFSGTQPNTNGRHLEIVRPLGEAHDVYALGAIFYYILTGRHDQVDALSHLVGSLQDQPCRLDRVSLSRRDNYGNRCKSIREPFWRDELMLVILRAMVRGRPESFVRDRTVRGPRPAQRFLTELKRIQHGLIAEVFAERGHVRAAYVRCAVAATVIGALLGGACKLSRSQDPPQPQPSVNAPAETVKVNPGR</sequence>
<dbReference type="Gene3D" id="1.10.510.10">
    <property type="entry name" value="Transferase(Phosphotransferase) domain 1"/>
    <property type="match status" value="1"/>
</dbReference>
<dbReference type="InterPro" id="IPR001245">
    <property type="entry name" value="Ser-Thr/Tyr_kinase_cat_dom"/>
</dbReference>
<keyword evidence="1" id="KW-0067">ATP-binding</keyword>
<name>A0A9X3EY61_9BACT</name>
<dbReference type="AlphaFoldDB" id="A0A9X3EY61"/>
<dbReference type="SUPFAM" id="SSF56112">
    <property type="entry name" value="Protein kinase-like (PK-like)"/>
    <property type="match status" value="1"/>
</dbReference>
<dbReference type="GO" id="GO:0004674">
    <property type="term" value="F:protein serine/threonine kinase activity"/>
    <property type="evidence" value="ECO:0007669"/>
    <property type="project" value="TreeGrafter"/>
</dbReference>
<evidence type="ECO:0000313" key="5">
    <source>
        <dbReference type="Proteomes" id="UP001150924"/>
    </source>
</evidence>
<gene>
    <name evidence="4" type="ORF">OV079_40085</name>
</gene>
<dbReference type="InterPro" id="IPR000719">
    <property type="entry name" value="Prot_kinase_dom"/>
</dbReference>
<dbReference type="EMBL" id="JAPNKE010000002">
    <property type="protein sequence ID" value="MCY1011660.1"/>
    <property type="molecule type" value="Genomic_DNA"/>
</dbReference>
<evidence type="ECO:0000259" key="3">
    <source>
        <dbReference type="PROSITE" id="PS50011"/>
    </source>
</evidence>
<dbReference type="PROSITE" id="PS00109">
    <property type="entry name" value="PROTEIN_KINASE_TYR"/>
    <property type="match status" value="1"/>
</dbReference>
<dbReference type="PANTHER" id="PTHR44167">
    <property type="entry name" value="OVARIAN-SPECIFIC SERINE/THREONINE-PROTEIN KINASE LOK-RELATED"/>
    <property type="match status" value="1"/>
</dbReference>
<reference evidence="4" key="1">
    <citation type="submission" date="2022-11" db="EMBL/GenBank/DDBJ databases">
        <title>Minimal conservation of predation-associated metabolite biosynthetic gene clusters underscores biosynthetic potential of Myxococcota including descriptions for ten novel species: Archangium lansinium sp. nov., Myxococcus landrumus sp. nov., Nannocystis bai.</title>
        <authorList>
            <person name="Ahearne A."/>
            <person name="Stevens C."/>
            <person name="Phillips K."/>
        </authorList>
    </citation>
    <scope>NUCLEOTIDE SEQUENCE</scope>
    <source>
        <strain evidence="4">Na p29</strain>
    </source>
</reference>
<protein>
    <submittedName>
        <fullName evidence="4">Protein kinase</fullName>
    </submittedName>
</protein>
<proteinExistence type="predicted"/>
<dbReference type="PANTHER" id="PTHR44167:SF18">
    <property type="entry name" value="PROTEIN KINASE DOMAIN-CONTAINING PROTEIN"/>
    <property type="match status" value="1"/>
</dbReference>
<accession>A0A9X3EY61</accession>
<keyword evidence="4" id="KW-0808">Transferase</keyword>
<dbReference type="InterPro" id="IPR011009">
    <property type="entry name" value="Kinase-like_dom_sf"/>
</dbReference>
<feature type="binding site" evidence="1">
    <location>
        <position position="69"/>
    </location>
    <ligand>
        <name>ATP</name>
        <dbReference type="ChEBI" id="CHEBI:30616"/>
    </ligand>
</feature>
<feature type="domain" description="Protein kinase" evidence="3">
    <location>
        <begin position="37"/>
        <end position="539"/>
    </location>
</feature>
<dbReference type="GO" id="GO:0005524">
    <property type="term" value="F:ATP binding"/>
    <property type="evidence" value="ECO:0007669"/>
    <property type="project" value="UniProtKB-UniRule"/>
</dbReference>
<dbReference type="Pfam" id="PF07714">
    <property type="entry name" value="PK_Tyr_Ser-Thr"/>
    <property type="match status" value="1"/>
</dbReference>
<dbReference type="Gene3D" id="3.30.200.20">
    <property type="entry name" value="Phosphorylase Kinase, domain 1"/>
    <property type="match status" value="1"/>
</dbReference>
<evidence type="ECO:0000256" key="2">
    <source>
        <dbReference type="SAM" id="MobiDB-lite"/>
    </source>
</evidence>
<keyword evidence="4" id="KW-0418">Kinase</keyword>
<evidence type="ECO:0000313" key="4">
    <source>
        <dbReference type="EMBL" id="MCY1011660.1"/>
    </source>
</evidence>
<dbReference type="RefSeq" id="WP_267774950.1">
    <property type="nucleotide sequence ID" value="NZ_JAPNKE010000002.1"/>
</dbReference>
<comment type="caution">
    <text evidence="4">The sequence shown here is derived from an EMBL/GenBank/DDBJ whole genome shotgun (WGS) entry which is preliminary data.</text>
</comment>
<evidence type="ECO:0000256" key="1">
    <source>
        <dbReference type="PROSITE-ProRule" id="PRU10141"/>
    </source>
</evidence>
<organism evidence="4 5">
    <name type="scientific">Nannocystis pusilla</name>
    <dbReference type="NCBI Taxonomy" id="889268"/>
    <lineage>
        <taxon>Bacteria</taxon>
        <taxon>Pseudomonadati</taxon>
        <taxon>Myxococcota</taxon>
        <taxon>Polyangia</taxon>
        <taxon>Nannocystales</taxon>
        <taxon>Nannocystaceae</taxon>
        <taxon>Nannocystis</taxon>
    </lineage>
</organism>